<proteinExistence type="predicted"/>
<protein>
    <submittedName>
        <fullName evidence="2">Uncharacterized protein</fullName>
    </submittedName>
</protein>
<accession>A0A6G1ITV6</accession>
<keyword evidence="3" id="KW-1185">Reference proteome</keyword>
<gene>
    <name evidence="2" type="ORF">K458DRAFT_392098</name>
</gene>
<dbReference type="Proteomes" id="UP000799291">
    <property type="component" value="Unassembled WGS sequence"/>
</dbReference>
<dbReference type="AlphaFoldDB" id="A0A6G1ITV6"/>
<feature type="compositionally biased region" description="Polar residues" evidence="1">
    <location>
        <begin position="1"/>
        <end position="16"/>
    </location>
</feature>
<feature type="region of interest" description="Disordered" evidence="1">
    <location>
        <begin position="1"/>
        <end position="55"/>
    </location>
</feature>
<evidence type="ECO:0000256" key="1">
    <source>
        <dbReference type="SAM" id="MobiDB-lite"/>
    </source>
</evidence>
<organism evidence="2 3">
    <name type="scientific">Lentithecium fluviatile CBS 122367</name>
    <dbReference type="NCBI Taxonomy" id="1168545"/>
    <lineage>
        <taxon>Eukaryota</taxon>
        <taxon>Fungi</taxon>
        <taxon>Dikarya</taxon>
        <taxon>Ascomycota</taxon>
        <taxon>Pezizomycotina</taxon>
        <taxon>Dothideomycetes</taxon>
        <taxon>Pleosporomycetidae</taxon>
        <taxon>Pleosporales</taxon>
        <taxon>Massarineae</taxon>
        <taxon>Lentitheciaceae</taxon>
        <taxon>Lentithecium</taxon>
    </lineage>
</organism>
<evidence type="ECO:0000313" key="2">
    <source>
        <dbReference type="EMBL" id="KAF2681309.1"/>
    </source>
</evidence>
<name>A0A6G1ITV6_9PLEO</name>
<sequence length="279" mass="31263">MAPTNDQVQVVSQSFEGPSPTDPGKAESDDGMSSGEDSDEDTASEKSVAETEGSNTIDAKDAKRLFARDLVYKDGQVARLFLKITQDSVQWKVLKAKLVKEQAVLQRDMFGSKTLVKKVLDFVQTYENEHPEEPRFEDMTEAQRGRLWNLACTEEVLFDVLGPLKQVVHVRNLLEVDVWRQMYRVAFRAAAEIVYTKSDPTKTCTDGCPWINSKALYTAVRRIPDARFPDRSQFDQIPTVRDAIGDFMIGSRQFDSFELDFSSWATGSSTASLVALGAK</sequence>
<dbReference type="EMBL" id="MU005592">
    <property type="protein sequence ID" value="KAF2681309.1"/>
    <property type="molecule type" value="Genomic_DNA"/>
</dbReference>
<reference evidence="2" key="1">
    <citation type="journal article" date="2020" name="Stud. Mycol.">
        <title>101 Dothideomycetes genomes: a test case for predicting lifestyles and emergence of pathogens.</title>
        <authorList>
            <person name="Haridas S."/>
            <person name="Albert R."/>
            <person name="Binder M."/>
            <person name="Bloem J."/>
            <person name="Labutti K."/>
            <person name="Salamov A."/>
            <person name="Andreopoulos B."/>
            <person name="Baker S."/>
            <person name="Barry K."/>
            <person name="Bills G."/>
            <person name="Bluhm B."/>
            <person name="Cannon C."/>
            <person name="Castanera R."/>
            <person name="Culley D."/>
            <person name="Daum C."/>
            <person name="Ezra D."/>
            <person name="Gonzalez J."/>
            <person name="Henrissat B."/>
            <person name="Kuo A."/>
            <person name="Liang C."/>
            <person name="Lipzen A."/>
            <person name="Lutzoni F."/>
            <person name="Magnuson J."/>
            <person name="Mondo S."/>
            <person name="Nolan M."/>
            <person name="Ohm R."/>
            <person name="Pangilinan J."/>
            <person name="Park H.-J."/>
            <person name="Ramirez L."/>
            <person name="Alfaro M."/>
            <person name="Sun H."/>
            <person name="Tritt A."/>
            <person name="Yoshinaga Y."/>
            <person name="Zwiers L.-H."/>
            <person name="Turgeon B."/>
            <person name="Goodwin S."/>
            <person name="Spatafora J."/>
            <person name="Crous P."/>
            <person name="Grigoriev I."/>
        </authorList>
    </citation>
    <scope>NUCLEOTIDE SEQUENCE</scope>
    <source>
        <strain evidence="2">CBS 122367</strain>
    </source>
</reference>
<evidence type="ECO:0000313" key="3">
    <source>
        <dbReference type="Proteomes" id="UP000799291"/>
    </source>
</evidence>